<evidence type="ECO:0000313" key="2">
    <source>
        <dbReference type="EMBL" id="GIJ62144.1"/>
    </source>
</evidence>
<name>A0A8J3ZDV2_9ACTN</name>
<dbReference type="EMBL" id="BOPG01000075">
    <property type="protein sequence ID" value="GIJ62144.1"/>
    <property type="molecule type" value="Genomic_DNA"/>
</dbReference>
<accession>A0A8J3ZDV2</accession>
<proteinExistence type="predicted"/>
<evidence type="ECO:0000313" key="3">
    <source>
        <dbReference type="Proteomes" id="UP000612585"/>
    </source>
</evidence>
<keyword evidence="3" id="KW-1185">Reference proteome</keyword>
<dbReference type="Proteomes" id="UP000612585">
    <property type="component" value="Unassembled WGS sequence"/>
</dbReference>
<organism evidence="2 3">
    <name type="scientific">Virgisporangium aurantiacum</name>
    <dbReference type="NCBI Taxonomy" id="175570"/>
    <lineage>
        <taxon>Bacteria</taxon>
        <taxon>Bacillati</taxon>
        <taxon>Actinomycetota</taxon>
        <taxon>Actinomycetes</taxon>
        <taxon>Micromonosporales</taxon>
        <taxon>Micromonosporaceae</taxon>
        <taxon>Virgisporangium</taxon>
    </lineage>
</organism>
<protein>
    <submittedName>
        <fullName evidence="2">Uncharacterized protein</fullName>
    </submittedName>
</protein>
<sequence length="117" mass="12863">MEVQVRVVALLQFMRAVQKRAPEGRHQLPSGGHLGGRVRGVRFGEVSQLDGMLFEFSDERRHGRQPPVNVGTNELVPDDECAGTSHLDAPASVPGSCEFSTKLIQMRGCRAPADRIR</sequence>
<comment type="caution">
    <text evidence="2">The sequence shown here is derived from an EMBL/GenBank/DDBJ whole genome shotgun (WGS) entry which is preliminary data.</text>
</comment>
<reference evidence="2" key="1">
    <citation type="submission" date="2021-01" db="EMBL/GenBank/DDBJ databases">
        <title>Whole genome shotgun sequence of Virgisporangium aurantiacum NBRC 16421.</title>
        <authorList>
            <person name="Komaki H."/>
            <person name="Tamura T."/>
        </authorList>
    </citation>
    <scope>NUCLEOTIDE SEQUENCE</scope>
    <source>
        <strain evidence="2">NBRC 16421</strain>
    </source>
</reference>
<gene>
    <name evidence="2" type="ORF">Vau01_096600</name>
</gene>
<evidence type="ECO:0000256" key="1">
    <source>
        <dbReference type="SAM" id="MobiDB-lite"/>
    </source>
</evidence>
<feature type="region of interest" description="Disordered" evidence="1">
    <location>
        <begin position="60"/>
        <end position="93"/>
    </location>
</feature>
<dbReference type="AlphaFoldDB" id="A0A8J3ZDV2"/>